<reference evidence="4" key="2">
    <citation type="submission" date="2025-08" db="UniProtKB">
        <authorList>
            <consortium name="RefSeq"/>
        </authorList>
    </citation>
    <scope>IDENTIFICATION</scope>
</reference>
<dbReference type="Proteomes" id="UP001652625">
    <property type="component" value="Chromosome 01"/>
</dbReference>
<evidence type="ECO:0000313" key="3">
    <source>
        <dbReference type="Proteomes" id="UP001652625"/>
    </source>
</evidence>
<keyword evidence="3" id="KW-1185">Reference proteome</keyword>
<dbReference type="GeneID" id="105847793"/>
<evidence type="ECO:0000256" key="2">
    <source>
        <dbReference type="SAM" id="MobiDB-lite"/>
    </source>
</evidence>
<gene>
    <name evidence="4" type="primary">LOC105847793</name>
</gene>
<name>A0ABM4B671_HYDVU</name>
<evidence type="ECO:0000313" key="4">
    <source>
        <dbReference type="RefSeq" id="XP_065644343.1"/>
    </source>
</evidence>
<evidence type="ECO:0000256" key="1">
    <source>
        <dbReference type="SAM" id="Coils"/>
    </source>
</evidence>
<feature type="coiled-coil region" evidence="1">
    <location>
        <begin position="418"/>
        <end position="445"/>
    </location>
</feature>
<proteinExistence type="predicted"/>
<organism evidence="3 4">
    <name type="scientific">Hydra vulgaris</name>
    <name type="common">Hydra</name>
    <name type="synonym">Hydra attenuata</name>
    <dbReference type="NCBI Taxonomy" id="6087"/>
    <lineage>
        <taxon>Eukaryota</taxon>
        <taxon>Metazoa</taxon>
        <taxon>Cnidaria</taxon>
        <taxon>Hydrozoa</taxon>
        <taxon>Hydroidolina</taxon>
        <taxon>Anthoathecata</taxon>
        <taxon>Aplanulata</taxon>
        <taxon>Hydridae</taxon>
        <taxon>Hydra</taxon>
    </lineage>
</organism>
<feature type="compositionally biased region" description="Basic and acidic residues" evidence="2">
    <location>
        <begin position="115"/>
        <end position="136"/>
    </location>
</feature>
<protein>
    <submittedName>
        <fullName evidence="4">Autophagy-related protein 11</fullName>
    </submittedName>
</protein>
<sequence length="632" mass="74241">MKENTVMSDFMLFNDIFDEIATKEKEEANFFDSGLNHTSHAVTQEYIDMDITKDSEPAHDPSNAFLQESKETDKGIIKDSVELNYPNHIITYKNEETDLHAFNNEEGNKINNVHSDTHSNESSHSKHSKELSISKKESIENLSNDKYSAENLYMQDIFSISSHSSEGSFCYGNKFDYKYLHDISDSDLNSRNSFISSKKNEHINDENSILSKEEYEEHNSETEEGKNIQFMLRYNNFCAFLEEVKKKVIDQPEEKFEIEFRNKTDYNIENKIDKKKNIGKKKDKSKEKNISLKKPYVTLKLNRFCNDNFFKDENFMIEKKPKINLKINYGLNKEKKLDSQLKATDNPAILSWLSEKEKNEKELKRSEFLQRRLQKKEQRQNKLEKEKLSQISSEKVQKWIEQKKKDDLKKMKHLHPAFEEERIKLLKIEKQINKQQMQMDGNEKRFRFSTAKHKSNCLQENSNARYTYLLNRPSNPVVYISVEAFTCAVINEAINELDMSLRVKSARLGRSKTGLLDPKTSERTPRAPTVLKSQTKVESSNHAITRPAWRITIPGFSRTFEEWLLAKKGLDRIKARERITKHYYDELEKEIVKKEREKLGSERLSSRKRTQSAFNPYILSTQSSTEYMYLAL</sequence>
<reference evidence="3" key="1">
    <citation type="submission" date="2025-05" db="UniProtKB">
        <authorList>
            <consortium name="RefSeq"/>
        </authorList>
    </citation>
    <scope>NUCLEOTIDE SEQUENCE [LARGE SCALE GENOMIC DNA]</scope>
</reference>
<feature type="coiled-coil region" evidence="1">
    <location>
        <begin position="359"/>
        <end position="386"/>
    </location>
</feature>
<feature type="region of interest" description="Disordered" evidence="2">
    <location>
        <begin position="107"/>
        <end position="136"/>
    </location>
</feature>
<accession>A0ABM4B671</accession>
<dbReference type="RefSeq" id="XP_065644343.1">
    <property type="nucleotide sequence ID" value="XM_065788271.1"/>
</dbReference>
<keyword evidence="1" id="KW-0175">Coiled coil</keyword>